<gene>
    <name evidence="5" type="ORF">Edafosvirus1_51</name>
</gene>
<evidence type="ECO:0000313" key="5">
    <source>
        <dbReference type="EMBL" id="AYV77720.1"/>
    </source>
</evidence>
<dbReference type="InterPro" id="IPR027417">
    <property type="entry name" value="P-loop_NTPase"/>
</dbReference>
<dbReference type="GO" id="GO:0016887">
    <property type="term" value="F:ATP hydrolysis activity"/>
    <property type="evidence" value="ECO:0007669"/>
    <property type="project" value="InterPro"/>
</dbReference>
<dbReference type="SUPFAM" id="SSF52540">
    <property type="entry name" value="P-loop containing nucleoside triphosphate hydrolases"/>
    <property type="match status" value="2"/>
</dbReference>
<keyword evidence="2" id="KW-0067">ATP-binding</keyword>
<organism evidence="5">
    <name type="scientific">Edafosvirus sp</name>
    <dbReference type="NCBI Taxonomy" id="2487765"/>
    <lineage>
        <taxon>Viruses</taxon>
        <taxon>Varidnaviria</taxon>
        <taxon>Bamfordvirae</taxon>
        <taxon>Nucleocytoviricota</taxon>
        <taxon>Megaviricetes</taxon>
        <taxon>Imitervirales</taxon>
        <taxon>Mimiviridae</taxon>
        <taxon>Klosneuvirinae</taxon>
    </lineage>
</organism>
<proteinExistence type="predicted"/>
<evidence type="ECO:0000256" key="1">
    <source>
        <dbReference type="ARBA" id="ARBA00022741"/>
    </source>
</evidence>
<dbReference type="Pfam" id="PF00005">
    <property type="entry name" value="ABC_tran"/>
    <property type="match status" value="1"/>
</dbReference>
<dbReference type="PANTHER" id="PTHR24223">
    <property type="entry name" value="ATP-BINDING CASSETTE SUB-FAMILY C"/>
    <property type="match status" value="1"/>
</dbReference>
<feature type="domain" description="AAA+ ATPase" evidence="4">
    <location>
        <begin position="261"/>
        <end position="460"/>
    </location>
</feature>
<dbReference type="InterPro" id="IPR003593">
    <property type="entry name" value="AAA+_ATPase"/>
</dbReference>
<evidence type="ECO:0000256" key="3">
    <source>
        <dbReference type="SAM" id="Phobius"/>
    </source>
</evidence>
<accession>A0A3G4ZS44</accession>
<keyword evidence="1" id="KW-0547">Nucleotide-binding</keyword>
<evidence type="ECO:0000256" key="2">
    <source>
        <dbReference type="ARBA" id="ARBA00022840"/>
    </source>
</evidence>
<dbReference type="GO" id="GO:0005524">
    <property type="term" value="F:ATP binding"/>
    <property type="evidence" value="ECO:0007669"/>
    <property type="project" value="UniProtKB-KW"/>
</dbReference>
<keyword evidence="3" id="KW-0812">Transmembrane</keyword>
<dbReference type="InterPro" id="IPR003439">
    <property type="entry name" value="ABC_transporter-like_ATP-bd"/>
</dbReference>
<evidence type="ECO:0000259" key="4">
    <source>
        <dbReference type="SMART" id="SM00382"/>
    </source>
</evidence>
<dbReference type="Gene3D" id="3.40.50.300">
    <property type="entry name" value="P-loop containing nucleotide triphosphate hydrolases"/>
    <property type="match status" value="1"/>
</dbReference>
<keyword evidence="3" id="KW-0472">Membrane</keyword>
<keyword evidence="3" id="KW-1133">Transmembrane helix</keyword>
<dbReference type="EMBL" id="MK072066">
    <property type="protein sequence ID" value="AYV77720.1"/>
    <property type="molecule type" value="Genomic_DNA"/>
</dbReference>
<reference evidence="5" key="1">
    <citation type="submission" date="2018-10" db="EMBL/GenBank/DDBJ databases">
        <title>Hidden diversity of soil giant viruses.</title>
        <authorList>
            <person name="Schulz F."/>
            <person name="Alteio L."/>
            <person name="Goudeau D."/>
            <person name="Ryan E.M."/>
            <person name="Malmstrom R.R."/>
            <person name="Blanchard J."/>
            <person name="Woyke T."/>
        </authorList>
    </citation>
    <scope>NUCLEOTIDE SEQUENCE</scope>
    <source>
        <strain evidence="5">EDV1</strain>
    </source>
</reference>
<protein>
    <submittedName>
        <fullName evidence="5">ABC transporter</fullName>
    </submittedName>
</protein>
<dbReference type="InterPro" id="IPR050173">
    <property type="entry name" value="ABC_transporter_C-like"/>
</dbReference>
<feature type="transmembrane region" description="Helical" evidence="3">
    <location>
        <begin position="72"/>
        <end position="94"/>
    </location>
</feature>
<sequence>MHQKFIEDGIDNYNSLSFASKNKLPATDFNNKLTVAGYSVEILFEWGVSQMTDLITSIISCVMIFWKNSMMYLFFAIICINGFSYFICIAKMHVSFNLNRKKFKDESLQINNILTLILPLFQHNQKSPGVLKGFIEKLRKGNFIINQGWTNISNSSMMVNNFSLAMICIFCKQNLISLLLVIRAFNDFAGTFSSLMQFMNQYQKWSTDYSTYQKLWDDLDFKTRPIKLSFPDYLCISNVDVPCGKFNLQFDNNMKNLVISNGNKILIQGPSGHGKSTFLNALMGKIPGMTITKNLPENFFDEYVEMYQTIKESLPTSKITIRQLFSDEMDDKLILRCMQICCVDDWLEDLASKKQNETTKSLPVNIFDQHINEAISGGQKTRLAIATRIHQLIVDDKKILILDEPEAGSDPEIAYKIFNNIITMFPHKTIIAVSHLELIHLKVKWNMRLRVDRGIISIVL</sequence>
<dbReference type="SMART" id="SM00382">
    <property type="entry name" value="AAA"/>
    <property type="match status" value="1"/>
</dbReference>
<name>A0A3G4ZS44_9VIRU</name>